<dbReference type="AlphaFoldDB" id="R4XDR1"/>
<sequence>MQIKDLRDPTNERLFNIEFLRKALDGNAPWLDTIVLSRQELVTTFAKGEPLKRRSRIYIVLGLSLARILEKKQLQLMDFVYAITLVTQELETFSNKEVLPKTTGPTSTKKEKTKKSLFSKIGDEFSLLHVPHFAFAPDYYQSLYTLLDILYEVHLKIMFYCDNPTSAVKDLSASVLDSFNKFSTRIRKLLNAVHQDIDTLARAKINRELNRVMFSLIPDSGAKDRQMKAAASSSFGYSNVTFRSGFANG</sequence>
<protein>
    <submittedName>
        <fullName evidence="1">Uncharacterized protein</fullName>
    </submittedName>
</protein>
<evidence type="ECO:0000313" key="1">
    <source>
        <dbReference type="EMBL" id="CCG83970.1"/>
    </source>
</evidence>
<dbReference type="STRING" id="1097556.R4XDR1"/>
<comment type="caution">
    <text evidence="1">The sequence shown here is derived from an EMBL/GenBank/DDBJ whole genome shotgun (WGS) entry which is preliminary data.</text>
</comment>
<dbReference type="PANTHER" id="PTHR37332">
    <property type="entry name" value="EXPRESSED PROTEIN"/>
    <property type="match status" value="1"/>
</dbReference>
<organism evidence="1 2">
    <name type="scientific">Taphrina deformans (strain PYCC 5710 / ATCC 11124 / CBS 356.35 / IMI 108563 / JCM 9778 / NBRC 8474)</name>
    <name type="common">Peach leaf curl fungus</name>
    <name type="synonym">Lalaria deformans</name>
    <dbReference type="NCBI Taxonomy" id="1097556"/>
    <lineage>
        <taxon>Eukaryota</taxon>
        <taxon>Fungi</taxon>
        <taxon>Dikarya</taxon>
        <taxon>Ascomycota</taxon>
        <taxon>Taphrinomycotina</taxon>
        <taxon>Taphrinomycetes</taxon>
        <taxon>Taphrinales</taxon>
        <taxon>Taphrinaceae</taxon>
        <taxon>Taphrina</taxon>
    </lineage>
</organism>
<proteinExistence type="predicted"/>
<accession>R4XDR1</accession>
<dbReference type="EMBL" id="CAHR02000192">
    <property type="protein sequence ID" value="CCG83970.1"/>
    <property type="molecule type" value="Genomic_DNA"/>
</dbReference>
<dbReference type="PANTHER" id="PTHR37332:SF1">
    <property type="entry name" value="ELMO DOMAIN-CONTAINING PROTEIN"/>
    <property type="match status" value="1"/>
</dbReference>
<keyword evidence="2" id="KW-1185">Reference proteome</keyword>
<dbReference type="OrthoDB" id="14339at2759"/>
<gene>
    <name evidence="1" type="ORF">TAPDE_004321</name>
</gene>
<name>R4XDR1_TAPDE</name>
<dbReference type="Proteomes" id="UP000013776">
    <property type="component" value="Unassembled WGS sequence"/>
</dbReference>
<evidence type="ECO:0000313" key="2">
    <source>
        <dbReference type="Proteomes" id="UP000013776"/>
    </source>
</evidence>
<dbReference type="VEuPathDB" id="FungiDB:TAPDE_004321"/>
<reference evidence="1 2" key="1">
    <citation type="journal article" date="2013" name="MBio">
        <title>Genome sequencing of the plant pathogen Taphrina deformans, the causal agent of peach leaf curl.</title>
        <authorList>
            <person name="Cisse O.H."/>
            <person name="Almeida J.M.G.C.F."/>
            <person name="Fonseca A."/>
            <person name="Kumar A.A."/>
            <person name="Salojaervi J."/>
            <person name="Overmyer K."/>
            <person name="Hauser P.M."/>
            <person name="Pagni M."/>
        </authorList>
    </citation>
    <scope>NUCLEOTIDE SEQUENCE [LARGE SCALE GENOMIC DNA]</scope>
    <source>
        <strain evidence="2">PYCC 5710 / ATCC 11124 / CBS 356.35 / IMI 108563 / JCM 9778 / NBRC 8474</strain>
    </source>
</reference>